<dbReference type="GO" id="GO:0005524">
    <property type="term" value="F:ATP binding"/>
    <property type="evidence" value="ECO:0007669"/>
    <property type="project" value="UniProtKB-KW"/>
</dbReference>
<feature type="domain" description="Mur ligase central" evidence="6">
    <location>
        <begin position="58"/>
        <end position="244"/>
    </location>
</feature>
<feature type="region of interest" description="Disordered" evidence="4">
    <location>
        <begin position="629"/>
        <end position="650"/>
    </location>
</feature>
<dbReference type="Gene3D" id="3.40.50.1470">
    <property type="entry name" value="Peptidyl-tRNA hydrolase"/>
    <property type="match status" value="1"/>
</dbReference>
<dbReference type="InterPro" id="IPR036615">
    <property type="entry name" value="Mur_ligase_C_dom_sf"/>
</dbReference>
<keyword evidence="1" id="KW-0436">Ligase</keyword>
<keyword evidence="7" id="KW-0378">Hydrolase</keyword>
<dbReference type="SUPFAM" id="SSF53178">
    <property type="entry name" value="Peptidyl-tRNA hydrolase-like"/>
    <property type="match status" value="1"/>
</dbReference>
<evidence type="ECO:0000256" key="1">
    <source>
        <dbReference type="ARBA" id="ARBA00022598"/>
    </source>
</evidence>
<dbReference type="GO" id="GO:0004045">
    <property type="term" value="F:peptidyl-tRNA hydrolase activity"/>
    <property type="evidence" value="ECO:0007669"/>
    <property type="project" value="InterPro"/>
</dbReference>
<keyword evidence="3" id="KW-0067">ATP-binding</keyword>
<proteinExistence type="predicted"/>
<keyword evidence="2" id="KW-0547">Nucleotide-binding</keyword>
<dbReference type="GO" id="GO:0016881">
    <property type="term" value="F:acid-amino acid ligase activity"/>
    <property type="evidence" value="ECO:0007669"/>
    <property type="project" value="InterPro"/>
</dbReference>
<dbReference type="Pfam" id="PF08245">
    <property type="entry name" value="Mur_ligase_M"/>
    <property type="match status" value="1"/>
</dbReference>
<feature type="compositionally biased region" description="Basic and acidic residues" evidence="4">
    <location>
        <begin position="638"/>
        <end position="650"/>
    </location>
</feature>
<evidence type="ECO:0000256" key="3">
    <source>
        <dbReference type="ARBA" id="ARBA00022840"/>
    </source>
</evidence>
<dbReference type="InterPro" id="IPR001328">
    <property type="entry name" value="Pept_tRNA_hydro"/>
</dbReference>
<evidence type="ECO:0000259" key="5">
    <source>
        <dbReference type="Pfam" id="PF02875"/>
    </source>
</evidence>
<gene>
    <name evidence="7" type="ORF">NSMM_420025</name>
</gene>
<name>A0A1G5SFX6_9PROT</name>
<reference evidence="7 8" key="1">
    <citation type="submission" date="2016-10" db="EMBL/GenBank/DDBJ databases">
        <authorList>
            <person name="de Groot N.N."/>
        </authorList>
    </citation>
    <scope>NUCLEOTIDE SEQUENCE [LARGE SCALE GENOMIC DNA]</scope>
    <source>
        <strain evidence="7">1</strain>
    </source>
</reference>
<dbReference type="InterPro" id="IPR004101">
    <property type="entry name" value="Mur_ligase_C"/>
</dbReference>
<dbReference type="Proteomes" id="UP000198729">
    <property type="component" value="Unassembled WGS sequence"/>
</dbReference>
<dbReference type="Gene3D" id="3.90.190.20">
    <property type="entry name" value="Mur ligase, C-terminal domain"/>
    <property type="match status" value="1"/>
</dbReference>
<dbReference type="NCBIfam" id="TIGR00447">
    <property type="entry name" value="pth"/>
    <property type="match status" value="1"/>
</dbReference>
<feature type="domain" description="Mur ligase C-terminal" evidence="5">
    <location>
        <begin position="267"/>
        <end position="389"/>
    </location>
</feature>
<evidence type="ECO:0000313" key="8">
    <source>
        <dbReference type="Proteomes" id="UP000198729"/>
    </source>
</evidence>
<dbReference type="SUPFAM" id="SSF53244">
    <property type="entry name" value="MurD-like peptide ligases, peptide-binding domain"/>
    <property type="match status" value="1"/>
</dbReference>
<dbReference type="InterPro" id="IPR013221">
    <property type="entry name" value="Mur_ligase_cen"/>
</dbReference>
<dbReference type="OrthoDB" id="9803907at2"/>
<organism evidence="7 8">
    <name type="scientific">Nitrosomonas mobilis</name>
    <dbReference type="NCBI Taxonomy" id="51642"/>
    <lineage>
        <taxon>Bacteria</taxon>
        <taxon>Pseudomonadati</taxon>
        <taxon>Pseudomonadota</taxon>
        <taxon>Betaproteobacteria</taxon>
        <taxon>Nitrosomonadales</taxon>
        <taxon>Nitrosomonadaceae</taxon>
        <taxon>Nitrosomonas</taxon>
    </lineage>
</organism>
<sequence>MSLKGDFHLQLIYHPKTYRQLKVFRALKGAYWSAHRGITYLHAWLHRRRMKNTCFIGITGSAAKTSTKDLSSTILSTFGACNASPLTKNEHLFIARTILDTKQNHRFCAVEVAGHEPGYMDRSLHMLKPDIGVLTIIGRDHYKAFKSLEGIAAEKGKLIKALPVDGTAVLNIDDPLVKAVGEHCQCRIIWIGESKGATIRLLASSSNWPDPLKLTVEYEGKSYEVLTQLHGTHLSLPVLSALGVALAAGIPLEKSIPTLAQARPSEGRMQIVHDNDGVVFIRDDLKAPAWSLQLPLEFLKQATAQRKVAVIGSISDFSGDSSDNYKKFARRIRENADLVVFVGPNAHRALRARKDQNDELLQGFSNIRDASIYLKKELRRGDLVLLKGSYKVDHLSRLILDRIKPIHCWRERCGYEIFCEDCEYLYDADQDAQHSATIVPAPTYGETSTPFSSIPQQTGPVVPVIVGLGNPGIEFHTTPHNVGYQVLDKIVEICGSNWEPIEEGWVSLVNFGDNPVKLFKPAANMNVCGPVIRRFLERTGCSATHCTIVHDDMDLELGKVRFKDDGGDAGHRGVKSVIAALGTDTIRRIRIGVRRPGDLRKAKEIVLTQFTPEETLEVAQAVEQLIESLKKQQGGPGPKEHDHFHRQNSS</sequence>
<protein>
    <submittedName>
        <fullName evidence="7">Peptidyl-tRNA hydrolase</fullName>
    </submittedName>
</protein>
<accession>A0A1G5SFX6</accession>
<dbReference type="SUPFAM" id="SSF53623">
    <property type="entry name" value="MurD-like peptide ligases, catalytic domain"/>
    <property type="match status" value="1"/>
</dbReference>
<dbReference type="InterPro" id="IPR036565">
    <property type="entry name" value="Mur-like_cat_sf"/>
</dbReference>
<evidence type="ECO:0000256" key="2">
    <source>
        <dbReference type="ARBA" id="ARBA00022741"/>
    </source>
</evidence>
<evidence type="ECO:0000259" key="6">
    <source>
        <dbReference type="Pfam" id="PF08245"/>
    </source>
</evidence>
<dbReference type="InterPro" id="IPR051046">
    <property type="entry name" value="MurCDEF_CellWall_CoF430Synth"/>
</dbReference>
<dbReference type="EMBL" id="FMWO01000050">
    <property type="protein sequence ID" value="SCZ85897.1"/>
    <property type="molecule type" value="Genomic_DNA"/>
</dbReference>
<dbReference type="PANTHER" id="PTHR43024">
    <property type="entry name" value="UDP-N-ACETYLMURAMOYL-TRIPEPTIDE--D-ALANYL-D-ALANINE LIGASE"/>
    <property type="match status" value="1"/>
</dbReference>
<dbReference type="AlphaFoldDB" id="A0A1G5SFX6"/>
<evidence type="ECO:0000313" key="7">
    <source>
        <dbReference type="EMBL" id="SCZ85897.1"/>
    </source>
</evidence>
<dbReference type="STRING" id="51642.NSMM_420025"/>
<dbReference type="Pfam" id="PF01195">
    <property type="entry name" value="Pept_tRNA_hydro"/>
    <property type="match status" value="1"/>
</dbReference>
<keyword evidence="8" id="KW-1185">Reference proteome</keyword>
<dbReference type="InterPro" id="IPR036416">
    <property type="entry name" value="Pept_tRNA_hydro_sf"/>
</dbReference>
<dbReference type="Pfam" id="PF02875">
    <property type="entry name" value="Mur_ligase_C"/>
    <property type="match status" value="1"/>
</dbReference>
<dbReference type="PANTHER" id="PTHR43024:SF1">
    <property type="entry name" value="UDP-N-ACETYLMURAMOYL-TRIPEPTIDE--D-ALANYL-D-ALANINE LIGASE"/>
    <property type="match status" value="1"/>
</dbReference>
<evidence type="ECO:0000256" key="4">
    <source>
        <dbReference type="SAM" id="MobiDB-lite"/>
    </source>
</evidence>
<dbReference type="Gene3D" id="3.40.1190.10">
    <property type="entry name" value="Mur-like, catalytic domain"/>
    <property type="match status" value="1"/>
</dbReference>